<dbReference type="RefSeq" id="WP_089796296.1">
    <property type="nucleotide sequence ID" value="NZ_FOIU01000007.1"/>
</dbReference>
<organism evidence="1 2">
    <name type="scientific">Chryseobacterium wanjuense</name>
    <dbReference type="NCBI Taxonomy" id="356305"/>
    <lineage>
        <taxon>Bacteria</taxon>
        <taxon>Pseudomonadati</taxon>
        <taxon>Bacteroidota</taxon>
        <taxon>Flavobacteriia</taxon>
        <taxon>Flavobacteriales</taxon>
        <taxon>Weeksellaceae</taxon>
        <taxon>Chryseobacterium group</taxon>
        <taxon>Chryseobacterium</taxon>
    </lineage>
</organism>
<evidence type="ECO:0008006" key="3">
    <source>
        <dbReference type="Google" id="ProtNLM"/>
    </source>
</evidence>
<evidence type="ECO:0000313" key="2">
    <source>
        <dbReference type="Proteomes" id="UP000199469"/>
    </source>
</evidence>
<dbReference type="PROSITE" id="PS51257">
    <property type="entry name" value="PROKAR_LIPOPROTEIN"/>
    <property type="match status" value="1"/>
</dbReference>
<dbReference type="EMBL" id="FOIU01000007">
    <property type="protein sequence ID" value="SEW49649.1"/>
    <property type="molecule type" value="Genomic_DNA"/>
</dbReference>
<dbReference type="STRING" id="356305.SAMN05421841_4265"/>
<sequence length="138" mass="16590">MIKFLKYLFVTFALTSCLSPSDKIKDVILYQDSIGYWNYEWPRERADFYGFTFKFGKDGSISKYSFDKIEDRRTLFSDYGIEPRLKWGVANDSIFTIMNYNSQIKIMRYNKNTIWMYDKERKRSTMLIKVKGDLNIEK</sequence>
<accession>A0A1I0S6I1</accession>
<name>A0A1I0S6I1_9FLAO</name>
<dbReference type="AlphaFoldDB" id="A0A1I0S6I1"/>
<protein>
    <recommendedName>
        <fullName evidence="3">Lipocalin-like domain-containing protein</fullName>
    </recommendedName>
</protein>
<reference evidence="2" key="1">
    <citation type="submission" date="2016-10" db="EMBL/GenBank/DDBJ databases">
        <authorList>
            <person name="Varghese N."/>
            <person name="Submissions S."/>
        </authorList>
    </citation>
    <scope>NUCLEOTIDE SEQUENCE [LARGE SCALE GENOMIC DNA]</scope>
    <source>
        <strain evidence="2">DSM 17724</strain>
    </source>
</reference>
<gene>
    <name evidence="1" type="ORF">SAMN05421841_4265</name>
</gene>
<dbReference type="OrthoDB" id="1256638at2"/>
<dbReference type="Proteomes" id="UP000199469">
    <property type="component" value="Unassembled WGS sequence"/>
</dbReference>
<proteinExistence type="predicted"/>
<evidence type="ECO:0000313" key="1">
    <source>
        <dbReference type="EMBL" id="SEW49649.1"/>
    </source>
</evidence>
<keyword evidence="2" id="KW-1185">Reference proteome</keyword>